<dbReference type="EMBL" id="VHSH01000006">
    <property type="protein sequence ID" value="TQV78348.1"/>
    <property type="molecule type" value="Genomic_DNA"/>
</dbReference>
<keyword evidence="2" id="KW-1185">Reference proteome</keyword>
<reference evidence="1 2" key="1">
    <citation type="submission" date="2019-06" db="EMBL/GenBank/DDBJ databases">
        <title>Whole genome sequence for Rhodospirillaceae sp. R148.</title>
        <authorList>
            <person name="Wang G."/>
        </authorList>
    </citation>
    <scope>NUCLEOTIDE SEQUENCE [LARGE SCALE GENOMIC DNA]</scope>
    <source>
        <strain evidence="1 2">R148</strain>
    </source>
</reference>
<gene>
    <name evidence="1" type="ORF">FKG95_17425</name>
</gene>
<sequence>MGDYAFNHTSLLLDLCAAVRGTTKEHGVKLSDDGGELMRVLDNYLAFANDEGFIDSADQLKRTGS</sequence>
<protein>
    <submittedName>
        <fullName evidence="1">Uncharacterized protein</fullName>
    </submittedName>
</protein>
<evidence type="ECO:0000313" key="1">
    <source>
        <dbReference type="EMBL" id="TQV78348.1"/>
    </source>
</evidence>
<dbReference type="AlphaFoldDB" id="A0A545TME9"/>
<dbReference type="RefSeq" id="WP_142897682.1">
    <property type="nucleotide sequence ID" value="NZ_ML660057.1"/>
</dbReference>
<comment type="caution">
    <text evidence="1">The sequence shown here is derived from an EMBL/GenBank/DDBJ whole genome shotgun (WGS) entry which is preliminary data.</text>
</comment>
<name>A0A545TME9_9PROT</name>
<accession>A0A545TME9</accession>
<organism evidence="1 2">
    <name type="scientific">Denitrobaculum tricleocarpae</name>
    <dbReference type="NCBI Taxonomy" id="2591009"/>
    <lineage>
        <taxon>Bacteria</taxon>
        <taxon>Pseudomonadati</taxon>
        <taxon>Pseudomonadota</taxon>
        <taxon>Alphaproteobacteria</taxon>
        <taxon>Rhodospirillales</taxon>
        <taxon>Rhodospirillaceae</taxon>
        <taxon>Denitrobaculum</taxon>
    </lineage>
</organism>
<evidence type="ECO:0000313" key="2">
    <source>
        <dbReference type="Proteomes" id="UP000315252"/>
    </source>
</evidence>
<proteinExistence type="predicted"/>
<dbReference type="Proteomes" id="UP000315252">
    <property type="component" value="Unassembled WGS sequence"/>
</dbReference>